<dbReference type="RefSeq" id="WP_179717915.1">
    <property type="nucleotide sequence ID" value="NZ_JACBZT010000001.1"/>
</dbReference>
<dbReference type="AlphaFoldDB" id="A0A853CK57"/>
<evidence type="ECO:0008006" key="3">
    <source>
        <dbReference type="Google" id="ProtNLM"/>
    </source>
</evidence>
<gene>
    <name evidence="1" type="ORF">GGQ55_002926</name>
</gene>
<dbReference type="InterPro" id="IPR036278">
    <property type="entry name" value="Sialidase_sf"/>
</dbReference>
<keyword evidence="2" id="KW-1185">Reference proteome</keyword>
<sequence>MLLVGAGPAAAYPYTVGAPVLASATNPLNPACTAGGPTGTNYPNTEVEPFVAVDPTNPNHIVGVYQQDRWSDGGARGLTTSTSLTGGASWSQTAARFSECSGGDPVYDRASDPWVTFDPAGNAYQISLSVSADQVTSAILVSKGSPLANGDLAWGAPTTLIRDDDALHFNDKESITADPTRPGYVYAVWDRGTLPGGNRSLTSEAHSFAYRGQPMFSFTSDYGATWSTPVAMSNANVFTLGNQIAVLPDGTLVDVFWSGRGSGVQPSPNQNFIGVMVSTDAGRHWSPVSRISNFVDPQGCGVEGVCDPDNQVDPVRAGVEIPDIAVDAAGRIYVVWSDARFSGGTTPDVVLSTSTNGRTWTTPVQVNQTPVAAAAAFNATVAVTSDGTVAVLYYDFRNNLPGGGATTSVVLAHSHTAGAAWEPERSLYPGDFDMRNAPVARGYFLGDYQGLTAIGRNLLAFFSVAGAVPGTADVEAVSITAP</sequence>
<dbReference type="Proteomes" id="UP000541969">
    <property type="component" value="Unassembled WGS sequence"/>
</dbReference>
<proteinExistence type="predicted"/>
<dbReference type="EMBL" id="JACBZT010000001">
    <property type="protein sequence ID" value="NYJ06648.1"/>
    <property type="molecule type" value="Genomic_DNA"/>
</dbReference>
<dbReference type="CDD" id="cd15482">
    <property type="entry name" value="Sialidase_non-viral"/>
    <property type="match status" value="1"/>
</dbReference>
<dbReference type="SUPFAM" id="SSF50939">
    <property type="entry name" value="Sialidases"/>
    <property type="match status" value="1"/>
</dbReference>
<protein>
    <recommendedName>
        <fullName evidence="3">BNR repeat-like domain-containing protein</fullName>
    </recommendedName>
</protein>
<name>A0A853CK57_9ACTN</name>
<evidence type="ECO:0000313" key="1">
    <source>
        <dbReference type="EMBL" id="NYJ06648.1"/>
    </source>
</evidence>
<dbReference type="Gene3D" id="2.120.10.10">
    <property type="match status" value="2"/>
</dbReference>
<organism evidence="1 2">
    <name type="scientific">Petropleomorpha daqingensis</name>
    <dbReference type="NCBI Taxonomy" id="2026353"/>
    <lineage>
        <taxon>Bacteria</taxon>
        <taxon>Bacillati</taxon>
        <taxon>Actinomycetota</taxon>
        <taxon>Actinomycetes</taxon>
        <taxon>Geodermatophilales</taxon>
        <taxon>Geodermatophilaceae</taxon>
        <taxon>Petropleomorpha</taxon>
    </lineage>
</organism>
<comment type="caution">
    <text evidence="1">The sequence shown here is derived from an EMBL/GenBank/DDBJ whole genome shotgun (WGS) entry which is preliminary data.</text>
</comment>
<reference evidence="1 2" key="1">
    <citation type="submission" date="2020-07" db="EMBL/GenBank/DDBJ databases">
        <title>Sequencing the genomes of 1000 actinobacteria strains.</title>
        <authorList>
            <person name="Klenk H.-P."/>
        </authorList>
    </citation>
    <scope>NUCLEOTIDE SEQUENCE [LARGE SCALE GENOMIC DNA]</scope>
    <source>
        <strain evidence="1 2">DSM 104001</strain>
    </source>
</reference>
<evidence type="ECO:0000313" key="2">
    <source>
        <dbReference type="Proteomes" id="UP000541969"/>
    </source>
</evidence>
<accession>A0A853CK57</accession>